<dbReference type="RefSeq" id="WP_039784167.1">
    <property type="nucleotide sequence ID" value="NZ_JAAXOR010000002.1"/>
</dbReference>
<dbReference type="AlphaFoldDB" id="A0A231H7R9"/>
<dbReference type="EMBL" id="NGAF01000005">
    <property type="protein sequence ID" value="OXR44899.1"/>
    <property type="molecule type" value="Genomic_DNA"/>
</dbReference>
<organism evidence="2 3">
    <name type="scientific">Nocardia cerradoensis</name>
    <dbReference type="NCBI Taxonomy" id="85688"/>
    <lineage>
        <taxon>Bacteria</taxon>
        <taxon>Bacillati</taxon>
        <taxon>Actinomycetota</taxon>
        <taxon>Actinomycetes</taxon>
        <taxon>Mycobacteriales</taxon>
        <taxon>Nocardiaceae</taxon>
        <taxon>Nocardia</taxon>
    </lineage>
</organism>
<evidence type="ECO:0000256" key="1">
    <source>
        <dbReference type="SAM" id="SignalP"/>
    </source>
</evidence>
<dbReference type="Proteomes" id="UP000215506">
    <property type="component" value="Unassembled WGS sequence"/>
</dbReference>
<sequence>MKLLNPRGFGLMCATLAVGTGLVVAGCSTAVHGTATVNQADAAAFRTEMASSSAAATSSKKAAAQTKAVADNCTPFRETTGAAVTKYNDFVDAHDANAPDQDAKRDAAAQTLEDAARTVEGRVTAAGDALPADLAQKFTDYVNAARGLAGESRKMTYTSPVGTLNDASKRVNDALNAVRTACPAR</sequence>
<comment type="caution">
    <text evidence="2">The sequence shown here is derived from an EMBL/GenBank/DDBJ whole genome shotgun (WGS) entry which is preliminary data.</text>
</comment>
<dbReference type="PROSITE" id="PS51257">
    <property type="entry name" value="PROKAR_LIPOPROTEIN"/>
    <property type="match status" value="1"/>
</dbReference>
<reference evidence="2 3" key="1">
    <citation type="submission" date="2017-07" db="EMBL/GenBank/DDBJ databases">
        <title>First draft Genome Sequence of Nocardia cerradoensis isolated from human infection.</title>
        <authorList>
            <person name="Carrasco G."/>
        </authorList>
    </citation>
    <scope>NUCLEOTIDE SEQUENCE [LARGE SCALE GENOMIC DNA]</scope>
    <source>
        <strain evidence="2 3">CNM20130759</strain>
    </source>
</reference>
<feature type="signal peptide" evidence="1">
    <location>
        <begin position="1"/>
        <end position="25"/>
    </location>
</feature>
<name>A0A231H7R9_9NOCA</name>
<accession>A0A231H7R9</accession>
<evidence type="ECO:0000313" key="3">
    <source>
        <dbReference type="Proteomes" id="UP000215506"/>
    </source>
</evidence>
<keyword evidence="3" id="KW-1185">Reference proteome</keyword>
<protein>
    <recommendedName>
        <fullName evidence="4">Lipoprotein</fullName>
    </recommendedName>
</protein>
<evidence type="ECO:0000313" key="2">
    <source>
        <dbReference type="EMBL" id="OXR44899.1"/>
    </source>
</evidence>
<gene>
    <name evidence="2" type="ORF">B7C42_02855</name>
</gene>
<feature type="chain" id="PRO_5038807103" description="Lipoprotein" evidence="1">
    <location>
        <begin position="26"/>
        <end position="185"/>
    </location>
</feature>
<proteinExistence type="predicted"/>
<evidence type="ECO:0008006" key="4">
    <source>
        <dbReference type="Google" id="ProtNLM"/>
    </source>
</evidence>
<keyword evidence="1" id="KW-0732">Signal</keyword>